<keyword evidence="2" id="KW-0238">DNA-binding</keyword>
<name>A0ABU3WRQ8_9NOCA</name>
<proteinExistence type="predicted"/>
<dbReference type="InterPro" id="IPR051081">
    <property type="entry name" value="HTH_MetalResp_TranReg"/>
</dbReference>
<dbReference type="InterPro" id="IPR011991">
    <property type="entry name" value="ArsR-like_HTH"/>
</dbReference>
<dbReference type="CDD" id="cd00090">
    <property type="entry name" value="HTH_ARSR"/>
    <property type="match status" value="1"/>
</dbReference>
<dbReference type="SUPFAM" id="SSF46785">
    <property type="entry name" value="Winged helix' DNA-binding domain"/>
    <property type="match status" value="1"/>
</dbReference>
<dbReference type="PANTHER" id="PTHR33154">
    <property type="entry name" value="TRANSCRIPTIONAL REGULATOR, ARSR FAMILY"/>
    <property type="match status" value="1"/>
</dbReference>
<dbReference type="PROSITE" id="PS50987">
    <property type="entry name" value="HTH_ARSR_2"/>
    <property type="match status" value="1"/>
</dbReference>
<dbReference type="EMBL" id="WBMO01000001">
    <property type="protein sequence ID" value="MDV2476686.1"/>
    <property type="molecule type" value="Genomic_DNA"/>
</dbReference>
<feature type="domain" description="HTH arsR-type" evidence="4">
    <location>
        <begin position="19"/>
        <end position="120"/>
    </location>
</feature>
<evidence type="ECO:0000259" key="4">
    <source>
        <dbReference type="PROSITE" id="PS50987"/>
    </source>
</evidence>
<evidence type="ECO:0000313" key="6">
    <source>
        <dbReference type="Proteomes" id="UP001275440"/>
    </source>
</evidence>
<protein>
    <submittedName>
        <fullName evidence="5">Helix-turn-helix transcriptional regulator</fullName>
    </submittedName>
</protein>
<dbReference type="Proteomes" id="UP001275440">
    <property type="component" value="Unassembled WGS sequence"/>
</dbReference>
<comment type="caution">
    <text evidence="5">The sequence shown here is derived from an EMBL/GenBank/DDBJ whole genome shotgun (WGS) entry which is preliminary data.</text>
</comment>
<evidence type="ECO:0000313" key="5">
    <source>
        <dbReference type="EMBL" id="MDV2476686.1"/>
    </source>
</evidence>
<sequence length="120" mass="13406">MVRRPVAWWVGAPPLIGKQSLAYSGFVADVFHALDDRTRRIILDELAAGDGRTLFEICSVLAVRHGLGLTRQAISQHLAVLEAAGLVVTERRGRSKFHYFDPGPLAQITERWPTSERTDR</sequence>
<dbReference type="Pfam" id="PF12840">
    <property type="entry name" value="HTH_20"/>
    <property type="match status" value="1"/>
</dbReference>
<accession>A0ABU3WRQ8</accession>
<dbReference type="Gene3D" id="1.10.10.10">
    <property type="entry name" value="Winged helix-like DNA-binding domain superfamily/Winged helix DNA-binding domain"/>
    <property type="match status" value="1"/>
</dbReference>
<dbReference type="InterPro" id="IPR001845">
    <property type="entry name" value="HTH_ArsR_DNA-bd_dom"/>
</dbReference>
<keyword evidence="1" id="KW-0805">Transcription regulation</keyword>
<dbReference type="SMART" id="SM00418">
    <property type="entry name" value="HTH_ARSR"/>
    <property type="match status" value="1"/>
</dbReference>
<keyword evidence="3" id="KW-0804">Transcription</keyword>
<gene>
    <name evidence="5" type="ORF">F8M49_17650</name>
</gene>
<keyword evidence="6" id="KW-1185">Reference proteome</keyword>
<reference evidence="5 6" key="1">
    <citation type="submission" date="2019-10" db="EMBL/GenBank/DDBJ databases">
        <title>Draft Genome Assembly of Rhodococcus zopfii DSM44189.</title>
        <authorList>
            <person name="Sutton J.M."/>
            <person name="Akob D.M."/>
            <person name="Bushman T.J."/>
        </authorList>
    </citation>
    <scope>NUCLEOTIDE SEQUENCE [LARGE SCALE GENOMIC DNA]</scope>
    <source>
        <strain evidence="5 6">DSM 44189</strain>
    </source>
</reference>
<dbReference type="InterPro" id="IPR036388">
    <property type="entry name" value="WH-like_DNA-bd_sf"/>
</dbReference>
<dbReference type="PANTHER" id="PTHR33154:SF33">
    <property type="entry name" value="TRANSCRIPTIONAL REPRESSOR SDPR"/>
    <property type="match status" value="1"/>
</dbReference>
<dbReference type="InterPro" id="IPR036390">
    <property type="entry name" value="WH_DNA-bd_sf"/>
</dbReference>
<evidence type="ECO:0000256" key="3">
    <source>
        <dbReference type="ARBA" id="ARBA00023163"/>
    </source>
</evidence>
<organism evidence="5 6">
    <name type="scientific">Rhodococcus zopfii</name>
    <dbReference type="NCBI Taxonomy" id="43772"/>
    <lineage>
        <taxon>Bacteria</taxon>
        <taxon>Bacillati</taxon>
        <taxon>Actinomycetota</taxon>
        <taxon>Actinomycetes</taxon>
        <taxon>Mycobacteriales</taxon>
        <taxon>Nocardiaceae</taxon>
        <taxon>Rhodococcus</taxon>
    </lineage>
</organism>
<evidence type="ECO:0000256" key="2">
    <source>
        <dbReference type="ARBA" id="ARBA00023125"/>
    </source>
</evidence>
<evidence type="ECO:0000256" key="1">
    <source>
        <dbReference type="ARBA" id="ARBA00023015"/>
    </source>
</evidence>